<dbReference type="GO" id="GO:0004792">
    <property type="term" value="F:thiosulfate-cyanide sulfurtransferase activity"/>
    <property type="evidence" value="ECO:0007669"/>
    <property type="project" value="TreeGrafter"/>
</dbReference>
<evidence type="ECO:0000313" key="2">
    <source>
        <dbReference type="EMBL" id="PWK14924.1"/>
    </source>
</evidence>
<comment type="caution">
    <text evidence="2">The sequence shown here is derived from an EMBL/GenBank/DDBJ whole genome shotgun (WGS) entry which is preliminary data.</text>
</comment>
<dbReference type="PROSITE" id="PS50206">
    <property type="entry name" value="RHODANESE_3"/>
    <property type="match status" value="1"/>
</dbReference>
<dbReference type="AlphaFoldDB" id="A0A316DFB3"/>
<dbReference type="SUPFAM" id="SSF52821">
    <property type="entry name" value="Rhodanese/Cell cycle control phosphatase"/>
    <property type="match status" value="1"/>
</dbReference>
<dbReference type="SMART" id="SM00450">
    <property type="entry name" value="RHOD"/>
    <property type="match status" value="1"/>
</dbReference>
<proteinExistence type="predicted"/>
<keyword evidence="2" id="KW-0808">Transferase</keyword>
<feature type="domain" description="Rhodanese" evidence="1">
    <location>
        <begin position="24"/>
        <end position="105"/>
    </location>
</feature>
<dbReference type="Pfam" id="PF00581">
    <property type="entry name" value="Rhodanese"/>
    <property type="match status" value="1"/>
</dbReference>
<reference evidence="2 3" key="1">
    <citation type="submission" date="2018-05" db="EMBL/GenBank/DDBJ databases">
        <title>Genomic Encyclopedia of Type Strains, Phase IV (KMG-IV): sequencing the most valuable type-strain genomes for metagenomic binning, comparative biology and taxonomic classification.</title>
        <authorList>
            <person name="Goeker M."/>
        </authorList>
    </citation>
    <scope>NUCLEOTIDE SEQUENCE [LARGE SCALE GENOMIC DNA]</scope>
    <source>
        <strain evidence="2 3">DSM 18773</strain>
    </source>
</reference>
<gene>
    <name evidence="2" type="ORF">C7459_104126</name>
</gene>
<evidence type="ECO:0000313" key="3">
    <source>
        <dbReference type="Proteomes" id="UP000245634"/>
    </source>
</evidence>
<dbReference type="EMBL" id="QGGL01000004">
    <property type="protein sequence ID" value="PWK14924.1"/>
    <property type="molecule type" value="Genomic_DNA"/>
</dbReference>
<dbReference type="InterPro" id="IPR036873">
    <property type="entry name" value="Rhodanese-like_dom_sf"/>
</dbReference>
<protein>
    <submittedName>
        <fullName evidence="2">Rhodanese-related sulfurtransferase</fullName>
    </submittedName>
</protein>
<dbReference type="Proteomes" id="UP000245634">
    <property type="component" value="Unassembled WGS sequence"/>
</dbReference>
<accession>A0A316DFB3</accession>
<organism evidence="2 3">
    <name type="scientific">Tumebacillus permanentifrigoris</name>
    <dbReference type="NCBI Taxonomy" id="378543"/>
    <lineage>
        <taxon>Bacteria</taxon>
        <taxon>Bacillati</taxon>
        <taxon>Bacillota</taxon>
        <taxon>Bacilli</taxon>
        <taxon>Bacillales</taxon>
        <taxon>Alicyclobacillaceae</taxon>
        <taxon>Tumebacillus</taxon>
    </lineage>
</organism>
<sequence length="105" mass="12080">MMQQQISDRIQEVLPVDVAKCLEQGDRPKIIDVREDFEVAEGMIDGALHVPMRDLLERYQEWKPEEELIFVCRSGRRSLAACQVMKMIGYHNVKNLAGGMRAYGQ</sequence>
<dbReference type="RefSeq" id="WP_245884406.1">
    <property type="nucleotide sequence ID" value="NZ_QGGL01000004.1"/>
</dbReference>
<dbReference type="PANTHER" id="PTHR44086">
    <property type="entry name" value="THIOSULFATE SULFURTRANSFERASE RDL2, MITOCHONDRIAL-RELATED"/>
    <property type="match status" value="1"/>
</dbReference>
<dbReference type="Gene3D" id="3.40.250.10">
    <property type="entry name" value="Rhodanese-like domain"/>
    <property type="match status" value="1"/>
</dbReference>
<dbReference type="CDD" id="cd00158">
    <property type="entry name" value="RHOD"/>
    <property type="match status" value="1"/>
</dbReference>
<dbReference type="PANTHER" id="PTHR44086:SF10">
    <property type="entry name" value="THIOSULFATE SULFURTRANSFERASE_RHODANESE-LIKE DOMAIN-CONTAINING PROTEIN 3"/>
    <property type="match status" value="1"/>
</dbReference>
<keyword evidence="3" id="KW-1185">Reference proteome</keyword>
<dbReference type="InterPro" id="IPR001763">
    <property type="entry name" value="Rhodanese-like_dom"/>
</dbReference>
<evidence type="ECO:0000259" key="1">
    <source>
        <dbReference type="PROSITE" id="PS50206"/>
    </source>
</evidence>
<name>A0A316DFB3_9BACL</name>